<evidence type="ECO:0000313" key="2">
    <source>
        <dbReference type="EMBL" id="CAD5126317.1"/>
    </source>
</evidence>
<feature type="chain" id="PRO_5029553415" evidence="1">
    <location>
        <begin position="18"/>
        <end position="189"/>
    </location>
</feature>
<gene>
    <name evidence="2" type="ORF">DGYR_LOCUS13565</name>
</gene>
<dbReference type="EMBL" id="CAJFCJ010000041">
    <property type="protein sequence ID" value="CAD5126317.1"/>
    <property type="molecule type" value="Genomic_DNA"/>
</dbReference>
<organism evidence="2 3">
    <name type="scientific">Dimorphilus gyrociliatus</name>
    <dbReference type="NCBI Taxonomy" id="2664684"/>
    <lineage>
        <taxon>Eukaryota</taxon>
        <taxon>Metazoa</taxon>
        <taxon>Spiralia</taxon>
        <taxon>Lophotrochozoa</taxon>
        <taxon>Annelida</taxon>
        <taxon>Polychaeta</taxon>
        <taxon>Polychaeta incertae sedis</taxon>
        <taxon>Dinophilidae</taxon>
        <taxon>Dimorphilus</taxon>
    </lineage>
</organism>
<evidence type="ECO:0000313" key="3">
    <source>
        <dbReference type="Proteomes" id="UP000549394"/>
    </source>
</evidence>
<keyword evidence="1" id="KW-0732">Signal</keyword>
<feature type="signal peptide" evidence="1">
    <location>
        <begin position="1"/>
        <end position="17"/>
    </location>
</feature>
<dbReference type="AlphaFoldDB" id="A0A7I8WDR4"/>
<sequence>MWKAILLVAICFNFVRAYEENSQLSSLRSFVEKVKKEIELNSLQQLVRKSLMKRENYDSQLPIWLDEEREYFDGYLPVEQITIIGKDGAFATKHSGGLNVPLTDPQRELIVEKMKANDVGFFMGIVLHIEGGHFQYVATHDSVIFYYDPRRGYMAIGKSGNGIVIVRADLTKNAQNMFVFIQRIGRHIQ</sequence>
<comment type="caution">
    <text evidence="2">The sequence shown here is derived from an EMBL/GenBank/DDBJ whole genome shotgun (WGS) entry which is preliminary data.</text>
</comment>
<accession>A0A7I8WDR4</accession>
<keyword evidence="3" id="KW-1185">Reference proteome</keyword>
<name>A0A7I8WDR4_9ANNE</name>
<evidence type="ECO:0000256" key="1">
    <source>
        <dbReference type="SAM" id="SignalP"/>
    </source>
</evidence>
<protein>
    <submittedName>
        <fullName evidence="2">DgyrCDS14469</fullName>
    </submittedName>
</protein>
<proteinExistence type="predicted"/>
<reference evidence="2 3" key="1">
    <citation type="submission" date="2020-08" db="EMBL/GenBank/DDBJ databases">
        <authorList>
            <person name="Hejnol A."/>
        </authorList>
    </citation>
    <scope>NUCLEOTIDE SEQUENCE [LARGE SCALE GENOMIC DNA]</scope>
</reference>
<dbReference type="Proteomes" id="UP000549394">
    <property type="component" value="Unassembled WGS sequence"/>
</dbReference>